<proteinExistence type="inferred from homology"/>
<dbReference type="SUPFAM" id="SSF56645">
    <property type="entry name" value="Acyl-CoA dehydrogenase NM domain-like"/>
    <property type="match status" value="1"/>
</dbReference>
<dbReference type="InterPro" id="IPR009075">
    <property type="entry name" value="AcylCo_DH/oxidase_C"/>
</dbReference>
<evidence type="ECO:0000256" key="2">
    <source>
        <dbReference type="ARBA" id="ARBA00009347"/>
    </source>
</evidence>
<keyword evidence="4" id="KW-0274">FAD</keyword>
<dbReference type="Gene3D" id="2.40.110.10">
    <property type="entry name" value="Butyryl-CoA Dehydrogenase, subunit A, domain 2"/>
    <property type="match status" value="1"/>
</dbReference>
<dbReference type="InterPro" id="IPR046373">
    <property type="entry name" value="Acyl-CoA_Oxase/DH_mid-dom_sf"/>
</dbReference>
<dbReference type="InterPro" id="IPR037069">
    <property type="entry name" value="AcylCoA_DH/ox_N_sf"/>
</dbReference>
<feature type="domain" description="Acyl-CoA dehydrogenase/oxidase N-terminal" evidence="9">
    <location>
        <begin position="50"/>
        <end position="130"/>
    </location>
</feature>
<evidence type="ECO:0000256" key="1">
    <source>
        <dbReference type="ARBA" id="ARBA00001974"/>
    </source>
</evidence>
<accession>A0ABX2EAL0</accession>
<evidence type="ECO:0000256" key="6">
    <source>
        <dbReference type="SAM" id="MobiDB-lite"/>
    </source>
</evidence>
<dbReference type="EMBL" id="JABRWJ010000001">
    <property type="protein sequence ID" value="NRF65880.1"/>
    <property type="molecule type" value="Genomic_DNA"/>
</dbReference>
<dbReference type="Proteomes" id="UP000737171">
    <property type="component" value="Unassembled WGS sequence"/>
</dbReference>
<keyword evidence="11" id="KW-1185">Reference proteome</keyword>
<evidence type="ECO:0000313" key="11">
    <source>
        <dbReference type="Proteomes" id="UP000737171"/>
    </source>
</evidence>
<dbReference type="InterPro" id="IPR052161">
    <property type="entry name" value="Mycobact_Acyl-CoA_DH"/>
</dbReference>
<feature type="domain" description="Acyl-CoA dehydrogenase/oxidase C-terminal" evidence="7">
    <location>
        <begin position="241"/>
        <end position="390"/>
    </location>
</feature>
<comment type="cofactor">
    <cofactor evidence="1">
        <name>FAD</name>
        <dbReference type="ChEBI" id="CHEBI:57692"/>
    </cofactor>
</comment>
<feature type="region of interest" description="Disordered" evidence="6">
    <location>
        <begin position="394"/>
        <end position="413"/>
    </location>
</feature>
<protein>
    <submittedName>
        <fullName evidence="10">Acyl-CoA dehydrogenase family protein</fullName>
    </submittedName>
</protein>
<evidence type="ECO:0000313" key="10">
    <source>
        <dbReference type="EMBL" id="NRF65880.1"/>
    </source>
</evidence>
<dbReference type="PANTHER" id="PTHR43292:SF4">
    <property type="entry name" value="ACYL-COA DEHYDROGENASE FADE34"/>
    <property type="match status" value="1"/>
</dbReference>
<gene>
    <name evidence="10" type="ORF">HLB44_02650</name>
</gene>
<dbReference type="InterPro" id="IPR006091">
    <property type="entry name" value="Acyl-CoA_Oxase/DH_mid-dom"/>
</dbReference>
<evidence type="ECO:0000256" key="5">
    <source>
        <dbReference type="ARBA" id="ARBA00023002"/>
    </source>
</evidence>
<dbReference type="Gene3D" id="1.10.540.10">
    <property type="entry name" value="Acyl-CoA dehydrogenase/oxidase, N-terminal domain"/>
    <property type="match status" value="1"/>
</dbReference>
<evidence type="ECO:0000259" key="9">
    <source>
        <dbReference type="Pfam" id="PF02771"/>
    </source>
</evidence>
<dbReference type="PANTHER" id="PTHR43292">
    <property type="entry name" value="ACYL-COA DEHYDROGENASE"/>
    <property type="match status" value="1"/>
</dbReference>
<organism evidence="10 11">
    <name type="scientific">Pseudaquabacterium terrae</name>
    <dbReference type="NCBI Taxonomy" id="2732868"/>
    <lineage>
        <taxon>Bacteria</taxon>
        <taxon>Pseudomonadati</taxon>
        <taxon>Pseudomonadota</taxon>
        <taxon>Betaproteobacteria</taxon>
        <taxon>Burkholderiales</taxon>
        <taxon>Sphaerotilaceae</taxon>
        <taxon>Pseudaquabacterium</taxon>
    </lineage>
</organism>
<name>A0ABX2EAL0_9BURK</name>
<reference evidence="10 11" key="1">
    <citation type="submission" date="2020-05" db="EMBL/GenBank/DDBJ databases">
        <title>Aquincola sp. isolate from soil.</title>
        <authorList>
            <person name="Han J."/>
            <person name="Kim D.-U."/>
        </authorList>
    </citation>
    <scope>NUCLEOTIDE SEQUENCE [LARGE SCALE GENOMIC DNA]</scope>
    <source>
        <strain evidence="10 11">S2</strain>
    </source>
</reference>
<dbReference type="Gene3D" id="1.20.140.10">
    <property type="entry name" value="Butyryl-CoA Dehydrogenase, subunit A, domain 3"/>
    <property type="match status" value="1"/>
</dbReference>
<dbReference type="InterPro" id="IPR013786">
    <property type="entry name" value="AcylCoA_DH/ox_N"/>
</dbReference>
<feature type="domain" description="Acyl-CoA oxidase/dehydrogenase middle" evidence="8">
    <location>
        <begin position="135"/>
        <end position="229"/>
    </location>
</feature>
<evidence type="ECO:0000259" key="7">
    <source>
        <dbReference type="Pfam" id="PF00441"/>
    </source>
</evidence>
<sequence>MNLTDLPRHAAFRLEARAWIRRHAPWDELARIRRMRFAGQPFETEHRWLEVARQWQAAKFEAGWACLVWPVAYGGRGLSATENVIFQEEEGPFAELFGPFMIGQGFVAPTLMAYASEAHKRRFLPPLASGASIWCQLFSEPGAGSDLAGVRLRATPCEGGWRLNGQKVWTSGAHHSSHGIVLTRSDPDAPKHRGLTMFFVDMKSPGITVRPIRQLSGISHFNEVFFDDVFVPDDQRLGEVGGGWQVALTTLSNERMTLGASTPVGFDELFELARKPGADGAAPIDERGVRERIAEWYAKVTGLRYGVYRILATLERGERPGPEVAVGKLVGARTTQDIAAFGLDLLGARGRAAAGDDEVSQFHEMFCFGAIHRIEGGTDEVLRNILAERALGLPPEPRADKGPFRDIPMAPNA</sequence>
<dbReference type="InterPro" id="IPR036250">
    <property type="entry name" value="AcylCo_DH-like_C"/>
</dbReference>
<keyword evidence="5" id="KW-0560">Oxidoreductase</keyword>
<comment type="caution">
    <text evidence="10">The sequence shown here is derived from an EMBL/GenBank/DDBJ whole genome shotgun (WGS) entry which is preliminary data.</text>
</comment>
<evidence type="ECO:0000256" key="3">
    <source>
        <dbReference type="ARBA" id="ARBA00022630"/>
    </source>
</evidence>
<dbReference type="Pfam" id="PF02770">
    <property type="entry name" value="Acyl-CoA_dh_M"/>
    <property type="match status" value="1"/>
</dbReference>
<comment type="similarity">
    <text evidence="2">Belongs to the acyl-CoA dehydrogenase family.</text>
</comment>
<dbReference type="Pfam" id="PF02771">
    <property type="entry name" value="Acyl-CoA_dh_N"/>
    <property type="match status" value="1"/>
</dbReference>
<evidence type="ECO:0000259" key="8">
    <source>
        <dbReference type="Pfam" id="PF02770"/>
    </source>
</evidence>
<evidence type="ECO:0000256" key="4">
    <source>
        <dbReference type="ARBA" id="ARBA00022827"/>
    </source>
</evidence>
<dbReference type="SUPFAM" id="SSF47203">
    <property type="entry name" value="Acyl-CoA dehydrogenase C-terminal domain-like"/>
    <property type="match status" value="1"/>
</dbReference>
<dbReference type="Pfam" id="PF00441">
    <property type="entry name" value="Acyl-CoA_dh_1"/>
    <property type="match status" value="1"/>
</dbReference>
<dbReference type="InterPro" id="IPR009100">
    <property type="entry name" value="AcylCoA_DH/oxidase_NM_dom_sf"/>
</dbReference>
<dbReference type="RefSeq" id="WP_173120320.1">
    <property type="nucleotide sequence ID" value="NZ_JABRWJ010000001.1"/>
</dbReference>
<keyword evidence="3" id="KW-0285">Flavoprotein</keyword>